<reference evidence="2 3" key="2">
    <citation type="submission" date="2018-06" db="EMBL/GenBank/DDBJ databases">
        <title>Comparative genomics of rhizobia nodulating Arachis hypogaea in China.</title>
        <authorList>
            <person name="Li Y."/>
        </authorList>
    </citation>
    <scope>NUCLEOTIDE SEQUENCE [LARGE SCALE GENOMIC DNA]</scope>
    <source>
        <strain evidence="2 3">CCBAU 51658</strain>
        <plasmid evidence="2 3">unnamed</plasmid>
    </source>
</reference>
<accession>A0A410VIY2</accession>
<dbReference type="GeneID" id="39480491"/>
<dbReference type="Proteomes" id="UP000625079">
    <property type="component" value="Unassembled WGS sequence"/>
</dbReference>
<sequence>MPQPEWERYKIADKYAELTTVRHIVHLPVARRIIEDGRIKSGLVFDKSRLNKSRISVTWLSANNWSLGSLYGTVEFQFDWEKLVKHKKIYWVEAMPNYHPPAFRFLMAFEDIASPLVTKYDPEKDDGPLRRVDGKWRWHPDFCSEFMVADDFPLSDISGLDFVRHHQNYCRTKPDCFEKIADPSPQTTSGKLLSYVLAHGVHALDKHMQPDGSGRNRLLDMASAWLSIGFNQVEYAGSVASNEDCDSVMKGALALFAVDKMDDGKRLLKLIAGSAQSVSALTRLIRIHFGSPTWDFGL</sequence>
<organism evidence="1 4">
    <name type="scientific">Bradyrhizobium guangdongense</name>
    <dbReference type="NCBI Taxonomy" id="1325090"/>
    <lineage>
        <taxon>Bacteria</taxon>
        <taxon>Pseudomonadati</taxon>
        <taxon>Pseudomonadota</taxon>
        <taxon>Alphaproteobacteria</taxon>
        <taxon>Hyphomicrobiales</taxon>
        <taxon>Nitrobacteraceae</taxon>
        <taxon>Bradyrhizobium</taxon>
    </lineage>
</organism>
<evidence type="ECO:0000313" key="3">
    <source>
        <dbReference type="Proteomes" id="UP000593880"/>
    </source>
</evidence>
<gene>
    <name evidence="1" type="ORF">GCM10010987_44040</name>
    <name evidence="2" type="ORF">XH86_40210</name>
</gene>
<geneLocation type="plasmid" evidence="2 3">
    <name>unnamed</name>
</geneLocation>
<proteinExistence type="predicted"/>
<evidence type="ECO:0000313" key="1">
    <source>
        <dbReference type="EMBL" id="GGI27368.1"/>
    </source>
</evidence>
<protein>
    <submittedName>
        <fullName evidence="1">Uncharacterized protein</fullName>
    </submittedName>
</protein>
<evidence type="ECO:0000313" key="2">
    <source>
        <dbReference type="EMBL" id="QOZ64847.1"/>
    </source>
</evidence>
<dbReference type="Proteomes" id="UP000593880">
    <property type="component" value="Plasmid unnamed"/>
</dbReference>
<keyword evidence="2" id="KW-0614">Plasmid</keyword>
<dbReference type="RefSeq" id="WP_128929572.1">
    <property type="nucleotide sequence ID" value="NZ_BMHC01000010.1"/>
</dbReference>
<reference evidence="1" key="3">
    <citation type="submission" date="2022-12" db="EMBL/GenBank/DDBJ databases">
        <authorList>
            <person name="Sun Q."/>
            <person name="Zhou Y."/>
        </authorList>
    </citation>
    <scope>NUCLEOTIDE SEQUENCE</scope>
    <source>
        <strain evidence="1">CGMCC 1.15034</strain>
    </source>
</reference>
<dbReference type="EMBL" id="BMHC01000010">
    <property type="protein sequence ID" value="GGI27368.1"/>
    <property type="molecule type" value="Genomic_DNA"/>
</dbReference>
<dbReference type="OrthoDB" id="8191331at2"/>
<reference evidence="1" key="1">
    <citation type="journal article" date="2014" name="Int. J. Syst. Evol. Microbiol.">
        <title>Complete genome sequence of Corynebacterium casei LMG S-19264T (=DSM 44701T), isolated from a smear-ripened cheese.</title>
        <authorList>
            <consortium name="US DOE Joint Genome Institute (JGI-PGF)"/>
            <person name="Walter F."/>
            <person name="Albersmeier A."/>
            <person name="Kalinowski J."/>
            <person name="Ruckert C."/>
        </authorList>
    </citation>
    <scope>NUCLEOTIDE SEQUENCE</scope>
    <source>
        <strain evidence="1">CGMCC 1.15034</strain>
    </source>
</reference>
<name>A0A410VIY2_9BRAD</name>
<keyword evidence="3" id="KW-1185">Reference proteome</keyword>
<dbReference type="EMBL" id="CP030058">
    <property type="protein sequence ID" value="QOZ64847.1"/>
    <property type="molecule type" value="Genomic_DNA"/>
</dbReference>
<evidence type="ECO:0000313" key="4">
    <source>
        <dbReference type="Proteomes" id="UP000625079"/>
    </source>
</evidence>
<dbReference type="AlphaFoldDB" id="A0A410VIY2"/>